<dbReference type="GO" id="GO:0008168">
    <property type="term" value="F:methyltransferase activity"/>
    <property type="evidence" value="ECO:0007669"/>
    <property type="project" value="UniProtKB-KW"/>
</dbReference>
<name>X1I5U3_9ZZZZ</name>
<evidence type="ECO:0008006" key="5">
    <source>
        <dbReference type="Google" id="ProtNLM"/>
    </source>
</evidence>
<comment type="caution">
    <text evidence="4">The sequence shown here is derived from an EMBL/GenBank/DDBJ whole genome shotgun (WGS) entry which is preliminary data.</text>
</comment>
<dbReference type="InterPro" id="IPR010426">
    <property type="entry name" value="MTTB_MeTrfase"/>
</dbReference>
<protein>
    <recommendedName>
        <fullName evidence="5">Trimethylamine methyltransferase MttB</fullName>
    </recommendedName>
</protein>
<dbReference type="InterPro" id="IPR038601">
    <property type="entry name" value="MttB-like_sf"/>
</dbReference>
<reference evidence="4" key="1">
    <citation type="journal article" date="2014" name="Front. Microbiol.">
        <title>High frequency of phylogenetically diverse reductive dehalogenase-homologous genes in deep subseafloor sedimentary metagenomes.</title>
        <authorList>
            <person name="Kawai M."/>
            <person name="Futagami T."/>
            <person name="Toyoda A."/>
            <person name="Takaki Y."/>
            <person name="Nishi S."/>
            <person name="Hori S."/>
            <person name="Arai W."/>
            <person name="Tsubouchi T."/>
            <person name="Morono Y."/>
            <person name="Uchiyama I."/>
            <person name="Ito T."/>
            <person name="Fujiyama A."/>
            <person name="Inagaki F."/>
            <person name="Takami H."/>
        </authorList>
    </citation>
    <scope>NUCLEOTIDE SEQUENCE</scope>
    <source>
        <strain evidence="4">Expedition CK06-06</strain>
    </source>
</reference>
<keyword evidence="3" id="KW-0808">Transferase</keyword>
<organism evidence="4">
    <name type="scientific">marine sediment metagenome</name>
    <dbReference type="NCBI Taxonomy" id="412755"/>
    <lineage>
        <taxon>unclassified sequences</taxon>
        <taxon>metagenomes</taxon>
        <taxon>ecological metagenomes</taxon>
    </lineage>
</organism>
<dbReference type="GO" id="GO:0032259">
    <property type="term" value="P:methylation"/>
    <property type="evidence" value="ECO:0007669"/>
    <property type="project" value="UniProtKB-KW"/>
</dbReference>
<evidence type="ECO:0000313" key="4">
    <source>
        <dbReference type="EMBL" id="GAH61449.1"/>
    </source>
</evidence>
<dbReference type="EMBL" id="BARU01020276">
    <property type="protein sequence ID" value="GAH61449.1"/>
    <property type="molecule type" value="Genomic_DNA"/>
</dbReference>
<proteinExistence type="inferred from homology"/>
<feature type="non-terminal residue" evidence="4">
    <location>
        <position position="250"/>
    </location>
</feature>
<gene>
    <name evidence="4" type="ORF">S03H2_33324</name>
</gene>
<keyword evidence="2" id="KW-0489">Methyltransferase</keyword>
<evidence type="ECO:0000256" key="3">
    <source>
        <dbReference type="ARBA" id="ARBA00022679"/>
    </source>
</evidence>
<evidence type="ECO:0000256" key="1">
    <source>
        <dbReference type="ARBA" id="ARBA00007137"/>
    </source>
</evidence>
<dbReference type="Pfam" id="PF06253">
    <property type="entry name" value="MTTB"/>
    <property type="match status" value="1"/>
</dbReference>
<dbReference type="GO" id="GO:0015948">
    <property type="term" value="P:methanogenesis"/>
    <property type="evidence" value="ECO:0007669"/>
    <property type="project" value="InterPro"/>
</dbReference>
<dbReference type="Gene3D" id="3.20.20.480">
    <property type="entry name" value="Trimethylamine methyltransferase-like"/>
    <property type="match status" value="1"/>
</dbReference>
<dbReference type="AlphaFoldDB" id="X1I5U3"/>
<sequence length="250" mass="26690">MLAENGAEVNDAIVKIPSSLVEEAIERAPEKITLSAREPKCDLKLPADDFPFLATSGFSPFVDDFETGERRKSTSSDLKDFAIIGDYLDSVDYFWPIVIPGELPSPLQELHALAISLENVRKHIQCGSCTTEKTARWQIRLASAIVGGEEELRKRPPFSSMHCPVAPLTFEEGSSEAMVMLARAGIPIAPMTMVLSTTTGPATMAGTLAVANAEELASLVIVECANPGAPIIYTSEATPANMKTGPGGVV</sequence>
<accession>X1I5U3</accession>
<comment type="similarity">
    <text evidence="1">Belongs to the trimethylamine methyltransferase family.</text>
</comment>
<evidence type="ECO:0000256" key="2">
    <source>
        <dbReference type="ARBA" id="ARBA00022603"/>
    </source>
</evidence>